<dbReference type="PANTHER" id="PTHR31123:SF4">
    <property type="entry name" value="PROTEIN ALCS"/>
    <property type="match status" value="1"/>
</dbReference>
<dbReference type="AlphaFoldDB" id="A0A9P4WZW0"/>
<sequence>MASQDHHTVASNNTHFDSEEKFRYELAKTVTLTPELYEKLFISPKTPVSGDFRTRFGNPTPIGVLGFSVGVIPLAISFMGWRGAGGSSVATTTVNVFFGGVLLFVAGVGEFLLGNTFPMMVFFAYGAHFLSYATLFIPWFNAIGYFNPDGSGIGSPGPTDQTATFAASFAYYPLVMCILSFIFLIGSLRTNLVFVIIFIFATIGFGLGAGAFFHLARGNIAIGTKLATGLGACFFATGVLGFYFLLALVVAIMELPIPDIPVGDMSTVIKAKRRGVVKEE</sequence>
<proteinExistence type="inferred from homology"/>
<evidence type="ECO:0000313" key="7">
    <source>
        <dbReference type="EMBL" id="KAF3046002.1"/>
    </source>
</evidence>
<protein>
    <submittedName>
        <fullName evidence="7">Uncharacterized protein</fullName>
    </submittedName>
</protein>
<keyword evidence="4 6" id="KW-1133">Transmembrane helix</keyword>
<feature type="transmembrane region" description="Helical" evidence="6">
    <location>
        <begin position="192"/>
        <end position="215"/>
    </location>
</feature>
<evidence type="ECO:0000313" key="8">
    <source>
        <dbReference type="Proteomes" id="UP000758155"/>
    </source>
</evidence>
<organism evidence="7 8">
    <name type="scientific">Didymella heteroderae</name>
    <dbReference type="NCBI Taxonomy" id="1769908"/>
    <lineage>
        <taxon>Eukaryota</taxon>
        <taxon>Fungi</taxon>
        <taxon>Dikarya</taxon>
        <taxon>Ascomycota</taxon>
        <taxon>Pezizomycotina</taxon>
        <taxon>Dothideomycetes</taxon>
        <taxon>Pleosporomycetidae</taxon>
        <taxon>Pleosporales</taxon>
        <taxon>Pleosporineae</taxon>
        <taxon>Didymellaceae</taxon>
        <taxon>Didymella</taxon>
    </lineage>
</organism>
<feature type="transmembrane region" description="Helical" evidence="6">
    <location>
        <begin position="120"/>
        <end position="143"/>
    </location>
</feature>
<gene>
    <name evidence="7" type="ORF">E8E12_010133</name>
</gene>
<feature type="transmembrane region" description="Helical" evidence="6">
    <location>
        <begin position="93"/>
        <end position="113"/>
    </location>
</feature>
<keyword evidence="3 6" id="KW-0812">Transmembrane</keyword>
<comment type="caution">
    <text evidence="7">The sequence shown here is derived from an EMBL/GenBank/DDBJ whole genome shotgun (WGS) entry which is preliminary data.</text>
</comment>
<comment type="similarity">
    <text evidence="2">Belongs to the acetate uptake transporter (AceTr) (TC 2.A.96) family.</text>
</comment>
<dbReference type="InterPro" id="IPR000791">
    <property type="entry name" value="Gpr1/Fun34/SatP-like"/>
</dbReference>
<dbReference type="EMBL" id="SWKV01000005">
    <property type="protein sequence ID" value="KAF3046002.1"/>
    <property type="molecule type" value="Genomic_DNA"/>
</dbReference>
<reference evidence="7" key="1">
    <citation type="submission" date="2019-04" db="EMBL/GenBank/DDBJ databases">
        <title>Sequencing of skin fungus with MAO and IRED activity.</title>
        <authorList>
            <person name="Marsaioli A.J."/>
            <person name="Bonatto J.M.C."/>
            <person name="Reis Junior O."/>
        </authorList>
    </citation>
    <scope>NUCLEOTIDE SEQUENCE</scope>
    <source>
        <strain evidence="7">28M1</strain>
    </source>
</reference>
<feature type="transmembrane region" description="Helical" evidence="6">
    <location>
        <begin position="62"/>
        <end position="81"/>
    </location>
</feature>
<keyword evidence="8" id="KW-1185">Reference proteome</keyword>
<dbReference type="InterPro" id="IPR051633">
    <property type="entry name" value="AceTr"/>
</dbReference>
<evidence type="ECO:0000256" key="2">
    <source>
        <dbReference type="ARBA" id="ARBA00005587"/>
    </source>
</evidence>
<keyword evidence="5 6" id="KW-0472">Membrane</keyword>
<feature type="transmembrane region" description="Helical" evidence="6">
    <location>
        <begin position="227"/>
        <end position="252"/>
    </location>
</feature>
<name>A0A9P4WZW0_9PLEO</name>
<evidence type="ECO:0000256" key="1">
    <source>
        <dbReference type="ARBA" id="ARBA00004141"/>
    </source>
</evidence>
<evidence type="ECO:0000256" key="5">
    <source>
        <dbReference type="ARBA" id="ARBA00023136"/>
    </source>
</evidence>
<evidence type="ECO:0000256" key="6">
    <source>
        <dbReference type="SAM" id="Phobius"/>
    </source>
</evidence>
<dbReference type="Proteomes" id="UP000758155">
    <property type="component" value="Unassembled WGS sequence"/>
</dbReference>
<feature type="transmembrane region" description="Helical" evidence="6">
    <location>
        <begin position="163"/>
        <end position="185"/>
    </location>
</feature>
<dbReference type="Pfam" id="PF01184">
    <property type="entry name" value="Gpr1_Fun34_YaaH"/>
    <property type="match status" value="1"/>
</dbReference>
<dbReference type="PANTHER" id="PTHR31123">
    <property type="entry name" value="ACCUMULATION OF DYADS PROTEIN 2-RELATED"/>
    <property type="match status" value="1"/>
</dbReference>
<dbReference type="GO" id="GO:0005886">
    <property type="term" value="C:plasma membrane"/>
    <property type="evidence" value="ECO:0007669"/>
    <property type="project" value="TreeGrafter"/>
</dbReference>
<dbReference type="OrthoDB" id="3648309at2759"/>
<comment type="subcellular location">
    <subcellularLocation>
        <location evidence="1">Membrane</location>
        <topology evidence="1">Multi-pass membrane protein</topology>
    </subcellularLocation>
</comment>
<evidence type="ECO:0000256" key="4">
    <source>
        <dbReference type="ARBA" id="ARBA00022989"/>
    </source>
</evidence>
<dbReference type="GO" id="GO:0015123">
    <property type="term" value="F:acetate transmembrane transporter activity"/>
    <property type="evidence" value="ECO:0007669"/>
    <property type="project" value="TreeGrafter"/>
</dbReference>
<accession>A0A9P4WZW0</accession>
<evidence type="ECO:0000256" key="3">
    <source>
        <dbReference type="ARBA" id="ARBA00022692"/>
    </source>
</evidence>